<gene>
    <name evidence="1" type="ORF">EH165_13690</name>
</gene>
<name>A0A3G8ZQF8_9ACTN</name>
<protein>
    <submittedName>
        <fullName evidence="1">Uncharacterized protein</fullName>
    </submittedName>
</protein>
<organism evidence="1 2">
    <name type="scientific">Nakamurella antarctica</name>
    <dbReference type="NCBI Taxonomy" id="1902245"/>
    <lineage>
        <taxon>Bacteria</taxon>
        <taxon>Bacillati</taxon>
        <taxon>Actinomycetota</taxon>
        <taxon>Actinomycetes</taxon>
        <taxon>Nakamurellales</taxon>
        <taxon>Nakamurellaceae</taxon>
        <taxon>Nakamurella</taxon>
    </lineage>
</organism>
<reference evidence="1 2" key="1">
    <citation type="submission" date="2018-11" db="EMBL/GenBank/DDBJ databases">
        <authorList>
            <person name="Da X."/>
        </authorList>
    </citation>
    <scope>NUCLEOTIDE SEQUENCE [LARGE SCALE GENOMIC DNA]</scope>
    <source>
        <strain evidence="1 2">S14-144</strain>
    </source>
</reference>
<proteinExistence type="predicted"/>
<evidence type="ECO:0000313" key="2">
    <source>
        <dbReference type="Proteomes" id="UP000268084"/>
    </source>
</evidence>
<keyword evidence="2" id="KW-1185">Reference proteome</keyword>
<evidence type="ECO:0000313" key="1">
    <source>
        <dbReference type="EMBL" id="AZI59037.1"/>
    </source>
</evidence>
<dbReference type="OrthoDB" id="5198577at2"/>
<dbReference type="EMBL" id="CP034170">
    <property type="protein sequence ID" value="AZI59037.1"/>
    <property type="molecule type" value="Genomic_DNA"/>
</dbReference>
<accession>A0A3G8ZQF8</accession>
<dbReference type="AlphaFoldDB" id="A0A3G8ZQF8"/>
<dbReference type="KEGG" id="nak:EH165_13690"/>
<dbReference type="RefSeq" id="WP_124799941.1">
    <property type="nucleotide sequence ID" value="NZ_CP034170.1"/>
</dbReference>
<sequence length="196" mass="20244">MPSWTSVAADRLCGREETTRTLTLALTLLLALTLIGCSDSENSAPTSSTATASEVAVTSALTAAASPGAASPAADVPAADRRAVDDVISQINATSRGDVAAQRALLVSLAHPDFAGQQRACAPSTITIGLDPANDHLLATPGWRPLGVQVDPSGILYRVPALITVYVDGRRTGTDMTMLRFAILGGAARLFPFCLN</sequence>
<dbReference type="Proteomes" id="UP000268084">
    <property type="component" value="Chromosome"/>
</dbReference>
<reference evidence="1 2" key="2">
    <citation type="submission" date="2018-12" db="EMBL/GenBank/DDBJ databases">
        <title>Nakamurella antarcticus sp. nov., isolated from Antarctica South Shetland Islands soil.</title>
        <authorList>
            <person name="Peng F."/>
        </authorList>
    </citation>
    <scope>NUCLEOTIDE SEQUENCE [LARGE SCALE GENOMIC DNA]</scope>
    <source>
        <strain evidence="1 2">S14-144</strain>
    </source>
</reference>